<dbReference type="Gene3D" id="3.10.129.10">
    <property type="entry name" value="Hotdog Thioesterase"/>
    <property type="match status" value="1"/>
</dbReference>
<evidence type="ECO:0000313" key="1">
    <source>
        <dbReference type="EMBL" id="OBJ85679.1"/>
    </source>
</evidence>
<evidence type="ECO:0000313" key="2">
    <source>
        <dbReference type="Proteomes" id="UP000093925"/>
    </source>
</evidence>
<dbReference type="RefSeq" id="WP_065140078.1">
    <property type="nucleotide sequence ID" value="NZ_LZLM01000070.1"/>
</dbReference>
<gene>
    <name evidence="1" type="ORF">A5640_12535</name>
</gene>
<name>A0A1A3KML7_MYCAS</name>
<dbReference type="AlphaFoldDB" id="A0A1A3KML7"/>
<dbReference type="Proteomes" id="UP000093925">
    <property type="component" value="Unassembled WGS sequence"/>
</dbReference>
<comment type="caution">
    <text evidence="1">The sequence shown here is derived from an EMBL/GenBank/DDBJ whole genome shotgun (WGS) entry which is preliminary data.</text>
</comment>
<evidence type="ECO:0008006" key="3">
    <source>
        <dbReference type="Google" id="ProtNLM"/>
    </source>
</evidence>
<sequence>MAEGVEGRGQASPERTRFGEAPLAQTVAVAGAIRRLSSLLLSMESAHPTVDAMLAQFAVWEGELAAAAPTDLTPRVGDVHADAGRVYLDHATDIGAFNPCFPEYRFDHLDTETATGRVTFPLVYEGPPGLVHGGFLGVFFDCIMQHQNCVTGLSGKTRSLTVTFRRPTPVLIELRFDIARTQTERGIASTARLLLGEEVLCIGEVNTLASRPEQLSTTQFGRRREELDR</sequence>
<organism evidence="1 2">
    <name type="scientific">Mycobacterium asiaticum</name>
    <dbReference type="NCBI Taxonomy" id="1790"/>
    <lineage>
        <taxon>Bacteria</taxon>
        <taxon>Bacillati</taxon>
        <taxon>Actinomycetota</taxon>
        <taxon>Actinomycetes</taxon>
        <taxon>Mycobacteriales</taxon>
        <taxon>Mycobacteriaceae</taxon>
        <taxon>Mycobacterium</taxon>
    </lineage>
</organism>
<proteinExistence type="predicted"/>
<reference evidence="1 2" key="1">
    <citation type="submission" date="2016-06" db="EMBL/GenBank/DDBJ databases">
        <authorList>
            <person name="Kjaerup R.B."/>
            <person name="Dalgaard T.S."/>
            <person name="Juul-Madsen H.R."/>
        </authorList>
    </citation>
    <scope>NUCLEOTIDE SEQUENCE [LARGE SCALE GENOMIC DNA]</scope>
    <source>
        <strain evidence="1 2">1276495.2</strain>
    </source>
</reference>
<dbReference type="EMBL" id="LZLM01000070">
    <property type="protein sequence ID" value="OBJ85679.1"/>
    <property type="molecule type" value="Genomic_DNA"/>
</dbReference>
<accession>A0A1A3KML7</accession>
<dbReference type="SUPFAM" id="SSF54637">
    <property type="entry name" value="Thioesterase/thiol ester dehydrase-isomerase"/>
    <property type="match status" value="1"/>
</dbReference>
<protein>
    <recommendedName>
        <fullName evidence="3">Thioesterase</fullName>
    </recommendedName>
</protein>
<dbReference type="InterPro" id="IPR029069">
    <property type="entry name" value="HotDog_dom_sf"/>
</dbReference>